<dbReference type="RefSeq" id="WP_024741271.1">
    <property type="nucleotide sequence ID" value="NZ_BAUG01000022.1"/>
</dbReference>
<dbReference type="KEGG" id="tmar:MARIT_2016"/>
<evidence type="ECO:0008006" key="3">
    <source>
        <dbReference type="Google" id="ProtNLM"/>
    </source>
</evidence>
<protein>
    <recommendedName>
        <fullName evidence="3">Peptide methionine sulfoxide reductase</fullName>
    </recommendedName>
</protein>
<dbReference type="AlphaFoldDB" id="A0A2H1EBE9"/>
<organism evidence="1 2">
    <name type="scientific">Tenacibaculum maritimum NCIMB 2154</name>
    <dbReference type="NCBI Taxonomy" id="1349785"/>
    <lineage>
        <taxon>Bacteria</taxon>
        <taxon>Pseudomonadati</taxon>
        <taxon>Bacteroidota</taxon>
        <taxon>Flavobacteriia</taxon>
        <taxon>Flavobacteriales</taxon>
        <taxon>Flavobacteriaceae</taxon>
        <taxon>Tenacibaculum</taxon>
    </lineage>
</organism>
<gene>
    <name evidence="1" type="ORF">MARIT_2016</name>
</gene>
<evidence type="ECO:0000313" key="1">
    <source>
        <dbReference type="EMBL" id="SFZ83338.1"/>
    </source>
</evidence>
<name>A0A2H1EBE9_9FLAO</name>
<dbReference type="Proteomes" id="UP000231564">
    <property type="component" value="Chromosome MARIT"/>
</dbReference>
<keyword evidence="2" id="KW-1185">Reference proteome</keyword>
<reference evidence="1 2" key="1">
    <citation type="submission" date="2016-11" db="EMBL/GenBank/DDBJ databases">
        <authorList>
            <person name="Jaros S."/>
            <person name="Januszkiewicz K."/>
            <person name="Wedrychowicz H."/>
        </authorList>
    </citation>
    <scope>NUCLEOTIDE SEQUENCE [LARGE SCALE GENOMIC DNA]</scope>
    <source>
        <strain evidence="1">NCIMB 2154T</strain>
    </source>
</reference>
<accession>A0A2H1EBE9</accession>
<dbReference type="OrthoDB" id="1189996at2"/>
<evidence type="ECO:0000313" key="2">
    <source>
        <dbReference type="Proteomes" id="UP000231564"/>
    </source>
</evidence>
<dbReference type="STRING" id="1349785.GCA_000509405_01453"/>
<proteinExistence type="predicted"/>
<dbReference type="GeneID" id="47723498"/>
<dbReference type="EMBL" id="LT634361">
    <property type="protein sequence ID" value="SFZ83338.1"/>
    <property type="molecule type" value="Genomic_DNA"/>
</dbReference>
<sequence length="86" mass="9908">MLHYLNKIKEGFSEGVYENKKYGITKTTFNQGKSIKLYAKELGGNNFISLNYYITKENEFLKPCEMPTQKVITFLQDVQLNEASSS</sequence>